<dbReference type="InterPro" id="IPR020843">
    <property type="entry name" value="ER"/>
</dbReference>
<dbReference type="STRING" id="303698.A0A1V6T6Z3"/>
<dbReference type="InterPro" id="IPR013149">
    <property type="entry name" value="ADH-like_C"/>
</dbReference>
<dbReference type="Proteomes" id="UP000191285">
    <property type="component" value="Unassembled WGS sequence"/>
</dbReference>
<name>A0A1V6T6Z3_9EURO</name>
<dbReference type="CDD" id="cd08276">
    <property type="entry name" value="MDR7"/>
    <property type="match status" value="1"/>
</dbReference>
<evidence type="ECO:0000313" key="3">
    <source>
        <dbReference type="EMBL" id="OQE21881.1"/>
    </source>
</evidence>
<dbReference type="PANTHER" id="PTHR45033:SF1">
    <property type="entry name" value="OXIDOREDUCTASE (EUROFUNG)"/>
    <property type="match status" value="1"/>
</dbReference>
<dbReference type="PANTHER" id="PTHR45033">
    <property type="match status" value="1"/>
</dbReference>
<keyword evidence="1" id="KW-0812">Transmembrane</keyword>
<sequence>MSASEHDSAKLLQGVLTCPRREQDVGMLHGQYPVSVKDQGIPASDCAGEVIALGSAVSKVSLGDRVSPIFDLRYIDGIDAENKVAQLGGNVDGVLRQYAVFDENVLIRIPQHLSWAEASCITCAGTTAWNALNMNQNDDSKRSALMLGTGGVSLFALLICLGAGIRPIITSSSDKKLQDVTAFASDGIVDTINYREYPNWEEKVIQLTHGKGVDTVLETVGDKSMQKSITSMSTRGQISWIGFLGGLQLDNFAKPLGELFLKVGTLK</sequence>
<dbReference type="InterPro" id="IPR052711">
    <property type="entry name" value="Zinc_ADH-like"/>
</dbReference>
<comment type="caution">
    <text evidence="3">The sequence shown here is derived from an EMBL/GenBank/DDBJ whole genome shotgun (WGS) entry which is preliminary data.</text>
</comment>
<dbReference type="InterPro" id="IPR011032">
    <property type="entry name" value="GroES-like_sf"/>
</dbReference>
<accession>A0A1V6T6Z3</accession>
<keyword evidence="1" id="KW-1133">Transmembrane helix</keyword>
<protein>
    <recommendedName>
        <fullName evidence="2">Enoyl reductase (ER) domain-containing protein</fullName>
    </recommendedName>
</protein>
<dbReference type="SUPFAM" id="SSF50129">
    <property type="entry name" value="GroES-like"/>
    <property type="match status" value="1"/>
</dbReference>
<dbReference type="InterPro" id="IPR013154">
    <property type="entry name" value="ADH-like_N"/>
</dbReference>
<dbReference type="OrthoDB" id="3509362at2759"/>
<evidence type="ECO:0000259" key="2">
    <source>
        <dbReference type="SMART" id="SM00829"/>
    </source>
</evidence>
<dbReference type="SUPFAM" id="SSF51735">
    <property type="entry name" value="NAD(P)-binding Rossmann-fold domains"/>
    <property type="match status" value="1"/>
</dbReference>
<gene>
    <name evidence="3" type="ORF">PENSTE_c011G07429</name>
</gene>
<evidence type="ECO:0000313" key="4">
    <source>
        <dbReference type="Proteomes" id="UP000191285"/>
    </source>
</evidence>
<dbReference type="Pfam" id="PF08240">
    <property type="entry name" value="ADH_N"/>
    <property type="match status" value="1"/>
</dbReference>
<reference evidence="4" key="1">
    <citation type="journal article" date="2017" name="Nat. Microbiol.">
        <title>Global analysis of biosynthetic gene clusters reveals vast potential of secondary metabolite production in Penicillium species.</title>
        <authorList>
            <person name="Nielsen J.C."/>
            <person name="Grijseels S."/>
            <person name="Prigent S."/>
            <person name="Ji B."/>
            <person name="Dainat J."/>
            <person name="Nielsen K.F."/>
            <person name="Frisvad J.C."/>
            <person name="Workman M."/>
            <person name="Nielsen J."/>
        </authorList>
    </citation>
    <scope>NUCLEOTIDE SEQUENCE [LARGE SCALE GENOMIC DNA]</scope>
    <source>
        <strain evidence="4">IBT 24891</strain>
    </source>
</reference>
<evidence type="ECO:0000256" key="1">
    <source>
        <dbReference type="SAM" id="Phobius"/>
    </source>
</evidence>
<feature type="domain" description="Enoyl reductase (ER)" evidence="2">
    <location>
        <begin position="4"/>
        <end position="261"/>
    </location>
</feature>
<keyword evidence="1" id="KW-0472">Membrane</keyword>
<dbReference type="GO" id="GO:0016491">
    <property type="term" value="F:oxidoreductase activity"/>
    <property type="evidence" value="ECO:0007669"/>
    <property type="project" value="InterPro"/>
</dbReference>
<dbReference type="Gene3D" id="3.40.50.720">
    <property type="entry name" value="NAD(P)-binding Rossmann-like Domain"/>
    <property type="match status" value="1"/>
</dbReference>
<dbReference type="InterPro" id="IPR036291">
    <property type="entry name" value="NAD(P)-bd_dom_sf"/>
</dbReference>
<dbReference type="Gene3D" id="3.90.180.10">
    <property type="entry name" value="Medium-chain alcohol dehydrogenases, catalytic domain"/>
    <property type="match status" value="1"/>
</dbReference>
<dbReference type="Pfam" id="PF00107">
    <property type="entry name" value="ADH_zinc_N"/>
    <property type="match status" value="1"/>
</dbReference>
<organism evidence="3 4">
    <name type="scientific">Penicillium steckii</name>
    <dbReference type="NCBI Taxonomy" id="303698"/>
    <lineage>
        <taxon>Eukaryota</taxon>
        <taxon>Fungi</taxon>
        <taxon>Dikarya</taxon>
        <taxon>Ascomycota</taxon>
        <taxon>Pezizomycotina</taxon>
        <taxon>Eurotiomycetes</taxon>
        <taxon>Eurotiomycetidae</taxon>
        <taxon>Eurotiales</taxon>
        <taxon>Aspergillaceae</taxon>
        <taxon>Penicillium</taxon>
    </lineage>
</organism>
<keyword evidence="4" id="KW-1185">Reference proteome</keyword>
<feature type="transmembrane region" description="Helical" evidence="1">
    <location>
        <begin position="144"/>
        <end position="165"/>
    </location>
</feature>
<proteinExistence type="predicted"/>
<dbReference type="SMART" id="SM00829">
    <property type="entry name" value="PKS_ER"/>
    <property type="match status" value="1"/>
</dbReference>
<dbReference type="EMBL" id="MLKD01000011">
    <property type="protein sequence ID" value="OQE21881.1"/>
    <property type="molecule type" value="Genomic_DNA"/>
</dbReference>
<dbReference type="AlphaFoldDB" id="A0A1V6T6Z3"/>